<organism evidence="1 2">
    <name type="scientific">Candidatus Buchananbacteria bacterium RIFCSPLOWO2_01_FULL_46_12</name>
    <dbReference type="NCBI Taxonomy" id="1797546"/>
    <lineage>
        <taxon>Bacteria</taxon>
        <taxon>Candidatus Buchananiibacteriota</taxon>
    </lineage>
</organism>
<dbReference type="AlphaFoldDB" id="A0A1G1YQT4"/>
<comment type="caution">
    <text evidence="1">The sequence shown here is derived from an EMBL/GenBank/DDBJ whole genome shotgun (WGS) entry which is preliminary data.</text>
</comment>
<sequence length="451" mass="50746">MILFFVLTPSIILYSQGYRIDWQVKRIVQTGALYLKIIPAKANILIDGKTSKTTDFFFGSTLLGNLFPGSHKIQISKEGYQPWAKQLDVQEKQVTDAKNIILFPKNPEFSIAADRIQQVWKTPKDNNTLLLQKNTQDGWKLVLFNTTTLREETIFASQKKDTPWDIQWSPDAAWLILQVAARENIQSFVLSLEKGQPCNTTPCSLDFLGQPLDAVAFFDAADHKIVFSKYARNSIILGEADFVQKEILAPFANNVLAFAMQGSTLLWLENSGTLWQKNASQNPPRAIASLSSPAQEETEYSIRSFGDVLFLQEGTRLLKVNMQEKNMQEMFSEARIIAGSPDAKKLAVSSGSELWVVYLHNTQDQPMHAAGDKVFLTRMSKTIDNLFWVSSHYLAFSAGEDIRALEIDERDAVNTAYIAQYPSPNLFWQEASKALAVLSQGNLYVSEILVK</sequence>
<dbReference type="EMBL" id="MHIP01000026">
    <property type="protein sequence ID" value="OGY54718.1"/>
    <property type="molecule type" value="Genomic_DNA"/>
</dbReference>
<gene>
    <name evidence="1" type="ORF">A3A24_02690</name>
</gene>
<evidence type="ECO:0000313" key="1">
    <source>
        <dbReference type="EMBL" id="OGY54718.1"/>
    </source>
</evidence>
<reference evidence="1 2" key="1">
    <citation type="journal article" date="2016" name="Nat. Commun.">
        <title>Thousands of microbial genomes shed light on interconnected biogeochemical processes in an aquifer system.</title>
        <authorList>
            <person name="Anantharaman K."/>
            <person name="Brown C.T."/>
            <person name="Hug L.A."/>
            <person name="Sharon I."/>
            <person name="Castelle C.J."/>
            <person name="Probst A.J."/>
            <person name="Thomas B.C."/>
            <person name="Singh A."/>
            <person name="Wilkins M.J."/>
            <person name="Karaoz U."/>
            <person name="Brodie E.L."/>
            <person name="Williams K.H."/>
            <person name="Hubbard S.S."/>
            <person name="Banfield J.F."/>
        </authorList>
    </citation>
    <scope>NUCLEOTIDE SEQUENCE [LARGE SCALE GENOMIC DNA]</scope>
</reference>
<name>A0A1G1YQT4_9BACT</name>
<protein>
    <submittedName>
        <fullName evidence="1">Uncharacterized protein</fullName>
    </submittedName>
</protein>
<evidence type="ECO:0000313" key="2">
    <source>
        <dbReference type="Proteomes" id="UP000176512"/>
    </source>
</evidence>
<dbReference type="Proteomes" id="UP000176512">
    <property type="component" value="Unassembled WGS sequence"/>
</dbReference>
<dbReference type="SUPFAM" id="SSF82171">
    <property type="entry name" value="DPP6 N-terminal domain-like"/>
    <property type="match status" value="1"/>
</dbReference>
<accession>A0A1G1YQT4</accession>
<proteinExistence type="predicted"/>